<keyword evidence="4 6" id="KW-0378">Hydrolase</keyword>
<evidence type="ECO:0000313" key="8">
    <source>
        <dbReference type="EMBL" id="PNY27319.1"/>
    </source>
</evidence>
<keyword evidence="3 6" id="KW-0547">Nucleotide-binding</keyword>
<evidence type="ECO:0000313" key="9">
    <source>
        <dbReference type="Proteomes" id="UP000236621"/>
    </source>
</evidence>
<reference evidence="8 9" key="1">
    <citation type="submission" date="2017-08" db="EMBL/GenBank/DDBJ databases">
        <title>Harnessing the power of phylogenomics to disentangle the directionality and signatures of interkingdom host jumping in the parasitic fungal genus Tolypocladium.</title>
        <authorList>
            <person name="Quandt C.A."/>
            <person name="Patterson W."/>
            <person name="Spatafora J.W."/>
        </authorList>
    </citation>
    <scope>NUCLEOTIDE SEQUENCE [LARGE SCALE GENOMIC DNA]</scope>
    <source>
        <strain evidence="8 9">CBS 113982</strain>
    </source>
</reference>
<feature type="compositionally biased region" description="Basic and acidic residues" evidence="7">
    <location>
        <begin position="319"/>
        <end position="330"/>
    </location>
</feature>
<sequence length="341" mass="37896">QLSFAAAVQPVTLLPVSSRTTRASHRGAQHAAAMSKFGAMVMGPAGAGKSTFCAALITHLQLNRRSAFYVNLDPAAESFEHTPDLDIKELISLQDAMEEVGLGPNGGLIYCFEFLMENLDWLTEALDSLTEEYLIIIDMPGQIELYTHIPILPTLMKFLSQPGSLDIRMAAVYLLEATFVVDRAKFFAGTLSAMSAMLMLAVPHINVLSKMDLVKGQVKKKELKRFLTPDMGLLDDDPFERSRRATEGHDGDDDDEDDETKRPDEREQVMKGASFRRLNRAVAGLIESFGMINYLKLDVTNEDSVAAILSHVDDCIQFHEAQDPKEPRDDDSVEEQDQNQD</sequence>
<dbReference type="InterPro" id="IPR004130">
    <property type="entry name" value="Gpn"/>
</dbReference>
<feature type="compositionally biased region" description="Basic and acidic residues" evidence="7">
    <location>
        <begin position="239"/>
        <end position="249"/>
    </location>
</feature>
<dbReference type="SUPFAM" id="SSF52540">
    <property type="entry name" value="P-loop containing nucleoside triphosphate hydrolases"/>
    <property type="match status" value="1"/>
</dbReference>
<evidence type="ECO:0000256" key="7">
    <source>
        <dbReference type="SAM" id="MobiDB-lite"/>
    </source>
</evidence>
<feature type="compositionally biased region" description="Basic and acidic residues" evidence="7">
    <location>
        <begin position="259"/>
        <end position="269"/>
    </location>
</feature>
<dbReference type="PANTHER" id="PTHR21231">
    <property type="entry name" value="XPA-BINDING PROTEIN 1-RELATED"/>
    <property type="match status" value="1"/>
</dbReference>
<evidence type="ECO:0000256" key="2">
    <source>
        <dbReference type="ARBA" id="ARBA00014587"/>
    </source>
</evidence>
<dbReference type="FunFam" id="3.40.50.300:FF:000552">
    <property type="entry name" value="GPN-loop GTPase 3"/>
    <property type="match status" value="1"/>
</dbReference>
<evidence type="ECO:0000256" key="6">
    <source>
        <dbReference type="RuleBase" id="RU365059"/>
    </source>
</evidence>
<accession>A0A2K3QIH9</accession>
<keyword evidence="9" id="KW-1185">Reference proteome</keyword>
<dbReference type="Proteomes" id="UP000236621">
    <property type="component" value="Unassembled WGS sequence"/>
</dbReference>
<evidence type="ECO:0000256" key="1">
    <source>
        <dbReference type="ARBA" id="ARBA00005290"/>
    </source>
</evidence>
<dbReference type="Gene3D" id="3.40.50.300">
    <property type="entry name" value="P-loop containing nucleotide triphosphate hydrolases"/>
    <property type="match status" value="1"/>
</dbReference>
<feature type="region of interest" description="Disordered" evidence="7">
    <location>
        <begin position="319"/>
        <end position="341"/>
    </location>
</feature>
<feature type="region of interest" description="Disordered" evidence="7">
    <location>
        <begin position="237"/>
        <end position="271"/>
    </location>
</feature>
<protein>
    <recommendedName>
        <fullName evidence="2 6">GPN-loop GTPase 3</fullName>
    </recommendedName>
</protein>
<evidence type="ECO:0000256" key="5">
    <source>
        <dbReference type="ARBA" id="ARBA00023134"/>
    </source>
</evidence>
<comment type="caution">
    <text evidence="8">The sequence shown here is derived from an EMBL/GenBank/DDBJ whole genome shotgun (WGS) entry which is preliminary data.</text>
</comment>
<proteinExistence type="inferred from homology"/>
<evidence type="ECO:0000256" key="3">
    <source>
        <dbReference type="ARBA" id="ARBA00022741"/>
    </source>
</evidence>
<dbReference type="CDD" id="cd17872">
    <property type="entry name" value="GPN3"/>
    <property type="match status" value="1"/>
</dbReference>
<organism evidence="8 9">
    <name type="scientific">Tolypocladium capitatum</name>
    <dbReference type="NCBI Taxonomy" id="45235"/>
    <lineage>
        <taxon>Eukaryota</taxon>
        <taxon>Fungi</taxon>
        <taxon>Dikarya</taxon>
        <taxon>Ascomycota</taxon>
        <taxon>Pezizomycotina</taxon>
        <taxon>Sordariomycetes</taxon>
        <taxon>Hypocreomycetidae</taxon>
        <taxon>Hypocreales</taxon>
        <taxon>Ophiocordycipitaceae</taxon>
        <taxon>Tolypocladium</taxon>
    </lineage>
</organism>
<dbReference type="GO" id="GO:0003924">
    <property type="term" value="F:GTPase activity"/>
    <property type="evidence" value="ECO:0007669"/>
    <property type="project" value="TreeGrafter"/>
</dbReference>
<dbReference type="Pfam" id="PF03029">
    <property type="entry name" value="ATP_bind_1"/>
    <property type="match status" value="1"/>
</dbReference>
<dbReference type="EMBL" id="NRSZ01000422">
    <property type="protein sequence ID" value="PNY27319.1"/>
    <property type="molecule type" value="Genomic_DNA"/>
</dbReference>
<dbReference type="GO" id="GO:0005525">
    <property type="term" value="F:GTP binding"/>
    <property type="evidence" value="ECO:0007669"/>
    <property type="project" value="UniProtKB-KW"/>
</dbReference>
<dbReference type="PANTHER" id="PTHR21231:SF7">
    <property type="entry name" value="GPN-LOOP GTPASE 3"/>
    <property type="match status" value="1"/>
</dbReference>
<gene>
    <name evidence="8" type="ORF">TCAP_02755</name>
</gene>
<name>A0A2K3QIH9_9HYPO</name>
<feature type="non-terminal residue" evidence="8">
    <location>
        <position position="1"/>
    </location>
</feature>
<dbReference type="InterPro" id="IPR030228">
    <property type="entry name" value="Gpn3"/>
</dbReference>
<feature type="compositionally biased region" description="Acidic residues" evidence="7">
    <location>
        <begin position="331"/>
        <end position="341"/>
    </location>
</feature>
<comment type="similarity">
    <text evidence="1 6">Belongs to the GPN-loop GTPase family.</text>
</comment>
<dbReference type="STRING" id="45235.A0A2K3QIH9"/>
<comment type="function">
    <text evidence="6">Small GTPase required for proper nuclear import of RNA polymerase II and III (RNAPII and RNAPIII). May act at an RNAP assembly step prior to nuclear import.</text>
</comment>
<comment type="subunit">
    <text evidence="6">Binds to RNA polymerase II (RNAPII).</text>
</comment>
<dbReference type="AlphaFoldDB" id="A0A2K3QIH9"/>
<dbReference type="OrthoDB" id="5839at2759"/>
<dbReference type="InterPro" id="IPR027417">
    <property type="entry name" value="P-loop_NTPase"/>
</dbReference>
<evidence type="ECO:0000256" key="4">
    <source>
        <dbReference type="ARBA" id="ARBA00022801"/>
    </source>
</evidence>
<keyword evidence="5 6" id="KW-0342">GTP-binding</keyword>